<keyword evidence="2 6" id="KW-0812">Transmembrane</keyword>
<evidence type="ECO:0000313" key="8">
    <source>
        <dbReference type="EMBL" id="NOV49036.1"/>
    </source>
</evidence>
<feature type="domain" description="Cationic amino acid transporter C-terminal" evidence="7">
    <location>
        <begin position="544"/>
        <end position="588"/>
    </location>
</feature>
<feature type="compositionally biased region" description="Low complexity" evidence="5">
    <location>
        <begin position="774"/>
        <end position="784"/>
    </location>
</feature>
<feature type="region of interest" description="Disordered" evidence="5">
    <location>
        <begin position="1060"/>
        <end position="1086"/>
    </location>
</feature>
<feature type="transmembrane region" description="Helical" evidence="6">
    <location>
        <begin position="173"/>
        <end position="190"/>
    </location>
</feature>
<feature type="transmembrane region" description="Helical" evidence="6">
    <location>
        <begin position="74"/>
        <end position="93"/>
    </location>
</feature>
<dbReference type="PANTHER" id="PTHR43243">
    <property type="entry name" value="INNER MEMBRANE TRANSPORTER YGJI-RELATED"/>
    <property type="match status" value="1"/>
</dbReference>
<dbReference type="GO" id="GO:0097638">
    <property type="term" value="P:L-arginine import across plasma membrane"/>
    <property type="evidence" value="ECO:0007669"/>
    <property type="project" value="TreeGrafter"/>
</dbReference>
<evidence type="ECO:0000256" key="4">
    <source>
        <dbReference type="ARBA" id="ARBA00023136"/>
    </source>
</evidence>
<feature type="transmembrane region" description="Helical" evidence="6">
    <location>
        <begin position="241"/>
        <end position="268"/>
    </location>
</feature>
<evidence type="ECO:0000256" key="6">
    <source>
        <dbReference type="SAM" id="Phobius"/>
    </source>
</evidence>
<feature type="transmembrane region" description="Helical" evidence="6">
    <location>
        <begin position="333"/>
        <end position="362"/>
    </location>
</feature>
<accession>A0A6M2DS27</accession>
<keyword evidence="3 6" id="KW-1133">Transmembrane helix</keyword>
<feature type="transmembrane region" description="Helical" evidence="6">
    <location>
        <begin position="544"/>
        <end position="565"/>
    </location>
</feature>
<dbReference type="GO" id="GO:0005886">
    <property type="term" value="C:plasma membrane"/>
    <property type="evidence" value="ECO:0007669"/>
    <property type="project" value="TreeGrafter"/>
</dbReference>
<feature type="region of interest" description="Disordered" evidence="5">
    <location>
        <begin position="896"/>
        <end position="928"/>
    </location>
</feature>
<dbReference type="Gene3D" id="1.20.1740.10">
    <property type="entry name" value="Amino acid/polyamine transporter I"/>
    <property type="match status" value="2"/>
</dbReference>
<sequence length="1120" mass="122918">MPVSVGKLCDALCRRKSLSAANGDDPVSSPEGTARLGRVLNLIDLTSLGVGSTLGVGVFVLAGHVARDVAGPSVVLSFVIAAIASLLAGLCYAEFGGRDPRAGSAYTYSYICSGELVAFIIGWNLILEYVIGSASVARGVSIYLDSIFDGALASAFSKIAPLETPFLAHHVDFLAFVLATTFAVALAFGLKKSSVVNNIFSLLSLGVVIFVIIAGSINIDFKNWNIDPKNIPDKVKDRANVGAGGFFPFGIMGTIRGAATCFYGFIGFDCIATTGEEVREPRKNIPRAIVASLIIVFLSYFGVAAVVTLMWPYYDQDRDAPLPFVFEAIGWTFAKWIVAIGGLFGLITSLFGCIFPLPRVLYAMASDGLIFRFLGHVSSEYNTPIIGTLIAGVLTGIMAAIFDLNQLINMMSIGTLMAYTMVAACVLLLRYDVADYDRPRVQESSSLISNKNVNKRNVREVLAQVVNKEKLTTPSSLSSYIFMWLICIYGMLSLIMGLALIYGEKPLSQSEPWALGLCIFLAWLLVLVIAAMTLQPTNMKPSTFAVPLVPLIPAISIFINIYLMLMLDPATWIRFGVWMAAGLIVYILARYCTSKDKHQDIAWTSVTNHKEIPIGRNPIPSVELPHNINYAYENCIEIETTEEIKEPLAPMADPCTTLPDLLMPAKASFVDTNRMKETDTRETKNVLDENSDGKVLEQAEERAQRAESILEYFDNMLQNEDSTSCTGKSSSQLPSNSSNNSSIKSFKSEKEKLSPRLKRKSSTKSTRSEKKELSQCSSKHSSTKSFNLKNKEIVNADNAHSSLEVLPSPCLIVEGPEDKPISISTHSNVQNDESKSNKDDKETANNVKSNIYTKQTAEADPIKEETELFSEPSKSGFISVRNSNFAQKLDKILGESVGNSRAERSPTIRSPLQERSNTLQNPKRNNHDNYNYNTIKSTNQESSVIPTPPKMPTSDILRRMHSTPANLNKMRISVIPLFDNLEEINKINKTNLKLELNEVNNPNINKANLRPVSAGPRNEKLQTRPASLNQLKSPTKSGYKNTLVTVEPYSSPDTLTQLTSFNIETDQTSTPMSPEDGDGDDNKSVLSRAELREKLNSILSSRLPKLELREGIVITSEHEA</sequence>
<dbReference type="GO" id="GO:0061459">
    <property type="term" value="F:L-arginine transmembrane transporter activity"/>
    <property type="evidence" value="ECO:0007669"/>
    <property type="project" value="TreeGrafter"/>
</dbReference>
<dbReference type="AlphaFoldDB" id="A0A6M2DS27"/>
<feature type="transmembrane region" description="Helical" evidence="6">
    <location>
        <begin position="202"/>
        <end position="221"/>
    </location>
</feature>
<dbReference type="InterPro" id="IPR002293">
    <property type="entry name" value="AA/rel_permease1"/>
</dbReference>
<dbReference type="GO" id="GO:0000064">
    <property type="term" value="F:L-ornithine transmembrane transporter activity"/>
    <property type="evidence" value="ECO:0007669"/>
    <property type="project" value="TreeGrafter"/>
</dbReference>
<feature type="transmembrane region" description="Helical" evidence="6">
    <location>
        <begin position="480"/>
        <end position="501"/>
    </location>
</feature>
<dbReference type="Pfam" id="PF13906">
    <property type="entry name" value="AA_permease_C"/>
    <property type="match status" value="1"/>
</dbReference>
<reference evidence="8" key="1">
    <citation type="submission" date="2020-03" db="EMBL/GenBank/DDBJ databases">
        <title>Transcriptomic Profiling of the Digestive Tract of the Rat Flea, Xenopsylla cheopis, Following Blood Feeding and Infection with Yersinia pestis.</title>
        <authorList>
            <person name="Bland D.M."/>
            <person name="Martens C.A."/>
            <person name="Virtaneva K."/>
            <person name="Kanakabandi K."/>
            <person name="Long D."/>
            <person name="Rosenke R."/>
            <person name="Saturday G.A."/>
            <person name="Hoyt F.H."/>
            <person name="Bruno D.P."/>
            <person name="Ribeiro J.M.C."/>
            <person name="Hinnebusch J."/>
        </authorList>
    </citation>
    <scope>NUCLEOTIDE SEQUENCE</scope>
</reference>
<feature type="transmembrane region" description="Helical" evidence="6">
    <location>
        <begin position="571"/>
        <end position="589"/>
    </location>
</feature>
<feature type="transmembrane region" description="Helical" evidence="6">
    <location>
        <begin position="105"/>
        <end position="126"/>
    </location>
</feature>
<dbReference type="FunFam" id="1.20.1740.10:FF:000010">
    <property type="entry name" value="probable cationic amino acid transporter"/>
    <property type="match status" value="1"/>
</dbReference>
<dbReference type="EMBL" id="GIIL01005310">
    <property type="protein sequence ID" value="NOV49036.1"/>
    <property type="molecule type" value="Transcribed_RNA"/>
</dbReference>
<evidence type="ECO:0000259" key="7">
    <source>
        <dbReference type="Pfam" id="PF13906"/>
    </source>
</evidence>
<proteinExistence type="predicted"/>
<feature type="transmembrane region" description="Helical" evidence="6">
    <location>
        <begin position="383"/>
        <end position="402"/>
    </location>
</feature>
<organism evidence="8">
    <name type="scientific">Xenopsylla cheopis</name>
    <name type="common">Oriental rat flea</name>
    <name type="synonym">Pulex cheopis</name>
    <dbReference type="NCBI Taxonomy" id="163159"/>
    <lineage>
        <taxon>Eukaryota</taxon>
        <taxon>Metazoa</taxon>
        <taxon>Ecdysozoa</taxon>
        <taxon>Arthropoda</taxon>
        <taxon>Hexapoda</taxon>
        <taxon>Insecta</taxon>
        <taxon>Pterygota</taxon>
        <taxon>Neoptera</taxon>
        <taxon>Endopterygota</taxon>
        <taxon>Siphonaptera</taxon>
        <taxon>Pulicidae</taxon>
        <taxon>Xenopsyllinae</taxon>
        <taxon>Xenopsylla</taxon>
    </lineage>
</organism>
<comment type="subcellular location">
    <subcellularLocation>
        <location evidence="1">Membrane</location>
        <topology evidence="1">Multi-pass membrane protein</topology>
    </subcellularLocation>
</comment>
<dbReference type="PANTHER" id="PTHR43243:SF105">
    <property type="entry name" value="CATIONIC AMINO ACID TRANSPORTER C-TERMINAL DOMAIN-CONTAINING PROTEIN"/>
    <property type="match status" value="1"/>
</dbReference>
<feature type="compositionally biased region" description="Low complexity" evidence="5">
    <location>
        <begin position="728"/>
        <end position="745"/>
    </location>
</feature>
<feature type="transmembrane region" description="Helical" evidence="6">
    <location>
        <begin position="408"/>
        <end position="429"/>
    </location>
</feature>
<name>A0A6M2DS27_XENCH</name>
<feature type="region of interest" description="Disordered" evidence="5">
    <location>
        <begin position="673"/>
        <end position="694"/>
    </location>
</feature>
<keyword evidence="4 6" id="KW-0472">Membrane</keyword>
<evidence type="ECO:0000256" key="1">
    <source>
        <dbReference type="ARBA" id="ARBA00004141"/>
    </source>
</evidence>
<feature type="transmembrane region" description="Helical" evidence="6">
    <location>
        <begin position="289"/>
        <end position="313"/>
    </location>
</feature>
<evidence type="ECO:0000256" key="2">
    <source>
        <dbReference type="ARBA" id="ARBA00022692"/>
    </source>
</evidence>
<dbReference type="InterPro" id="IPR029485">
    <property type="entry name" value="CAT_C"/>
</dbReference>
<evidence type="ECO:0000256" key="3">
    <source>
        <dbReference type="ARBA" id="ARBA00022989"/>
    </source>
</evidence>
<feature type="region of interest" description="Disordered" evidence="5">
    <location>
        <begin position="817"/>
        <end position="848"/>
    </location>
</feature>
<feature type="transmembrane region" description="Helical" evidence="6">
    <location>
        <begin position="513"/>
        <end position="532"/>
    </location>
</feature>
<feature type="region of interest" description="Disordered" evidence="5">
    <location>
        <begin position="720"/>
        <end position="784"/>
    </location>
</feature>
<dbReference type="GO" id="GO:0015189">
    <property type="term" value="F:L-lysine transmembrane transporter activity"/>
    <property type="evidence" value="ECO:0007669"/>
    <property type="project" value="TreeGrafter"/>
</dbReference>
<evidence type="ECO:0000256" key="5">
    <source>
        <dbReference type="SAM" id="MobiDB-lite"/>
    </source>
</evidence>
<feature type="compositionally biased region" description="Basic and acidic residues" evidence="5">
    <location>
        <begin position="832"/>
        <end position="843"/>
    </location>
</feature>
<protein>
    <submittedName>
        <fullName evidence="8">Putative amino acid permease</fullName>
    </submittedName>
</protein>
<feature type="compositionally biased region" description="Polar residues" evidence="5">
    <location>
        <begin position="822"/>
        <end position="831"/>
    </location>
</feature>
<feature type="transmembrane region" description="Helical" evidence="6">
    <location>
        <begin position="39"/>
        <end position="62"/>
    </location>
</feature>
<dbReference type="Pfam" id="PF13520">
    <property type="entry name" value="AA_permease_2"/>
    <property type="match status" value="1"/>
</dbReference>
<feature type="compositionally biased region" description="Polar residues" evidence="5">
    <location>
        <begin position="907"/>
        <end position="928"/>
    </location>
</feature>
<feature type="compositionally biased region" description="Polar residues" evidence="5">
    <location>
        <begin position="1060"/>
        <end position="1072"/>
    </location>
</feature>